<reference evidence="3" key="1">
    <citation type="submission" date="2020-09" db="EMBL/GenBank/DDBJ databases">
        <authorList>
            <person name="Kim M.K."/>
        </authorList>
    </citation>
    <scope>NUCLEOTIDE SEQUENCE</scope>
    <source>
        <strain evidence="3">BT664</strain>
    </source>
</reference>
<evidence type="ECO:0000313" key="3">
    <source>
        <dbReference type="EMBL" id="MBD2767761.1"/>
    </source>
</evidence>
<dbReference type="RefSeq" id="WP_191004583.1">
    <property type="nucleotide sequence ID" value="NZ_JACXAD010000007.1"/>
</dbReference>
<feature type="transmembrane region" description="Helical" evidence="1">
    <location>
        <begin position="234"/>
        <end position="261"/>
    </location>
</feature>
<accession>A0A927BC61</accession>
<dbReference type="EMBL" id="JACXAD010000007">
    <property type="protein sequence ID" value="MBD2767761.1"/>
    <property type="molecule type" value="Genomic_DNA"/>
</dbReference>
<gene>
    <name evidence="3" type="ORF">IC235_07635</name>
</gene>
<keyword evidence="1" id="KW-1133">Transmembrane helix</keyword>
<protein>
    <submittedName>
        <fullName evidence="3">DUF4349 domain-containing protein</fullName>
    </submittedName>
</protein>
<dbReference type="AlphaFoldDB" id="A0A927BC61"/>
<dbReference type="Pfam" id="PF14257">
    <property type="entry name" value="DUF4349"/>
    <property type="match status" value="1"/>
</dbReference>
<dbReference type="InterPro" id="IPR025645">
    <property type="entry name" value="DUF4349"/>
</dbReference>
<keyword evidence="1" id="KW-0472">Membrane</keyword>
<dbReference type="PROSITE" id="PS51257">
    <property type="entry name" value="PROKAR_LIPOPROTEIN"/>
    <property type="match status" value="1"/>
</dbReference>
<organism evidence="3 4">
    <name type="scientific">Hymenobacter montanus</name>
    <dbReference type="NCBI Taxonomy" id="2771359"/>
    <lineage>
        <taxon>Bacteria</taxon>
        <taxon>Pseudomonadati</taxon>
        <taxon>Bacteroidota</taxon>
        <taxon>Cytophagia</taxon>
        <taxon>Cytophagales</taxon>
        <taxon>Hymenobacteraceae</taxon>
        <taxon>Hymenobacter</taxon>
    </lineage>
</organism>
<evidence type="ECO:0000313" key="4">
    <source>
        <dbReference type="Proteomes" id="UP000612233"/>
    </source>
</evidence>
<feature type="domain" description="DUF4349" evidence="2">
    <location>
        <begin position="54"/>
        <end position="261"/>
    </location>
</feature>
<keyword evidence="4" id="KW-1185">Reference proteome</keyword>
<sequence>MKRLIYPVLIGLGLVGCSQSKSSNEQAEVATEMAAEAPGTPVAGRNAPARQAERSVIYEGQLDLEVDDFEQTTTAIDHLLEQHWAYLSTAHETRANGQHRQEMTLKVKPSEFLPLIAALGKLGRITNKDISSADVTADVLAATTTLAAKQKAEAKYQQLLAATTNPAEVRRLGDLARESHLDIADAQAKLQQFGTRSAWATLTLRYSQVLPTPAPSSPMPDFAPRFLEAFYRGWSILLGFIVVLTNLWPLLLLGGIGTWGLRKFQHKKSL</sequence>
<evidence type="ECO:0000256" key="1">
    <source>
        <dbReference type="SAM" id="Phobius"/>
    </source>
</evidence>
<dbReference type="Proteomes" id="UP000612233">
    <property type="component" value="Unassembled WGS sequence"/>
</dbReference>
<proteinExistence type="predicted"/>
<evidence type="ECO:0000259" key="2">
    <source>
        <dbReference type="Pfam" id="PF14257"/>
    </source>
</evidence>
<comment type="caution">
    <text evidence="3">The sequence shown here is derived from an EMBL/GenBank/DDBJ whole genome shotgun (WGS) entry which is preliminary data.</text>
</comment>
<keyword evidence="1" id="KW-0812">Transmembrane</keyword>
<name>A0A927BC61_9BACT</name>